<evidence type="ECO:0000313" key="2">
    <source>
        <dbReference type="Proteomes" id="UP000798662"/>
    </source>
</evidence>
<sequence length="394" mass="41084">MWGRMGESPLGGRKPLTLAFNLIALLAAAAVAIVVGTAPGEAGRRHLPGHYTAVATLGGLYRALTLSSPSVPTLIETSLHGDAAGFPARRDASLSFFYVWTRVGLAAGIGSIYSFAGRDLPMWFLLIACIVGLAAITAPYYSTVIFKERAGTSRVVQWTGMVAGLNLIIGILIDGLAPKAALAIGARASRWLWPLALLLGGGLFVGLSITSTPAVAFTLFTLQGIPIGAHSFFSLVGAGALVHPSLRATTFGARLAATVTGNLVGAVLATFLSARWSEGFREVMALCAAVNVAAALAALAVGEFPPLERAKGVATNANVLWSYALSMQLGSDAEWPMLYWRDDERWYHDAALPVLPALELSPPTTIPAGVADAGGGAGAFSTIRDFSAGWRSHQ</sequence>
<proteinExistence type="predicted"/>
<evidence type="ECO:0000313" key="1">
    <source>
        <dbReference type="EMBL" id="KAK1863153.1"/>
    </source>
</evidence>
<dbReference type="Proteomes" id="UP000798662">
    <property type="component" value="Chromosome 2"/>
</dbReference>
<organism evidence="1 2">
    <name type="scientific">Pyropia yezoensis</name>
    <name type="common">Susabi-nori</name>
    <name type="synonym">Porphyra yezoensis</name>
    <dbReference type="NCBI Taxonomy" id="2788"/>
    <lineage>
        <taxon>Eukaryota</taxon>
        <taxon>Rhodophyta</taxon>
        <taxon>Bangiophyceae</taxon>
        <taxon>Bangiales</taxon>
        <taxon>Bangiaceae</taxon>
        <taxon>Pyropia</taxon>
    </lineage>
</organism>
<gene>
    <name evidence="1" type="ORF">I4F81_005715</name>
</gene>
<reference evidence="1" key="1">
    <citation type="submission" date="2019-11" db="EMBL/GenBank/DDBJ databases">
        <title>Nori genome reveals adaptations in red seaweeds to the harsh intertidal environment.</title>
        <authorList>
            <person name="Wang D."/>
            <person name="Mao Y."/>
        </authorList>
    </citation>
    <scope>NUCLEOTIDE SEQUENCE</scope>
    <source>
        <tissue evidence="1">Gametophyte</tissue>
    </source>
</reference>
<dbReference type="EMBL" id="CM020619">
    <property type="protein sequence ID" value="KAK1863153.1"/>
    <property type="molecule type" value="Genomic_DNA"/>
</dbReference>
<accession>A0ACC3BZ74</accession>
<name>A0ACC3BZ74_PYRYE</name>
<keyword evidence="2" id="KW-1185">Reference proteome</keyword>
<protein>
    <submittedName>
        <fullName evidence="1">Uncharacterized protein</fullName>
    </submittedName>
</protein>
<comment type="caution">
    <text evidence="1">The sequence shown here is derived from an EMBL/GenBank/DDBJ whole genome shotgun (WGS) entry which is preliminary data.</text>
</comment>